<gene>
    <name evidence="2" type="ORF">BQ8794_60151</name>
</gene>
<evidence type="ECO:0000313" key="2">
    <source>
        <dbReference type="EMBL" id="SIT58842.1"/>
    </source>
</evidence>
<protein>
    <submittedName>
        <fullName evidence="2">Uncharacterized protein</fullName>
    </submittedName>
</protein>
<accession>A0A1R3VFY9</accession>
<evidence type="ECO:0000256" key="1">
    <source>
        <dbReference type="SAM" id="MobiDB-lite"/>
    </source>
</evidence>
<dbReference type="EMBL" id="FTPD01000056">
    <property type="protein sequence ID" value="SIT58842.1"/>
    <property type="molecule type" value="Genomic_DNA"/>
</dbReference>
<evidence type="ECO:0000313" key="3">
    <source>
        <dbReference type="Proteomes" id="UP000188388"/>
    </source>
</evidence>
<dbReference type="Proteomes" id="UP000188388">
    <property type="component" value="Unassembled WGS sequence"/>
</dbReference>
<dbReference type="STRING" id="1631249.BQ8794_60151"/>
<name>A0A1R3VFY9_9HYPH</name>
<organism evidence="2 3">
    <name type="scientific">Mesorhizobium prunaredense</name>
    <dbReference type="NCBI Taxonomy" id="1631249"/>
    <lineage>
        <taxon>Bacteria</taxon>
        <taxon>Pseudomonadati</taxon>
        <taxon>Pseudomonadota</taxon>
        <taxon>Alphaproteobacteria</taxon>
        <taxon>Hyphomicrobiales</taxon>
        <taxon>Phyllobacteriaceae</taxon>
        <taxon>Mesorhizobium</taxon>
    </lineage>
</organism>
<feature type="region of interest" description="Disordered" evidence="1">
    <location>
        <begin position="1"/>
        <end position="56"/>
    </location>
</feature>
<sequence length="56" mass="6392">MFSKANGGEDGIRTHEKLLTSTPLAGERLRPLGHLSVAPVDKEKRRHNQQAWTHYR</sequence>
<dbReference type="AlphaFoldDB" id="A0A1R3VFY9"/>
<reference evidence="3" key="1">
    <citation type="submission" date="2017-01" db="EMBL/GenBank/DDBJ databases">
        <authorList>
            <person name="Brunel B."/>
        </authorList>
    </citation>
    <scope>NUCLEOTIDE SEQUENCE [LARGE SCALE GENOMIC DNA]</scope>
</reference>
<proteinExistence type="predicted"/>
<keyword evidence="3" id="KW-1185">Reference proteome</keyword>